<keyword evidence="5" id="KW-0732">Signal</keyword>
<evidence type="ECO:0000256" key="3">
    <source>
        <dbReference type="ARBA" id="ARBA00022801"/>
    </source>
</evidence>
<reference evidence="7 8" key="1">
    <citation type="submission" date="2018-08" db="EMBL/GenBank/DDBJ databases">
        <title>Lysobacter sp. zong2l5, whole genome shotgun sequence.</title>
        <authorList>
            <person name="Zhang X."/>
            <person name="Feng G."/>
            <person name="Zhu H."/>
        </authorList>
    </citation>
    <scope>NUCLEOTIDE SEQUENCE [LARGE SCALE GENOMIC DNA]</scope>
    <source>
        <strain evidence="8">zong2l5</strain>
    </source>
</reference>
<dbReference type="GO" id="GO:0009254">
    <property type="term" value="P:peptidoglycan turnover"/>
    <property type="evidence" value="ECO:0007669"/>
    <property type="project" value="TreeGrafter"/>
</dbReference>
<dbReference type="EMBL" id="QTSU01000002">
    <property type="protein sequence ID" value="RDZ27226.1"/>
    <property type="molecule type" value="Genomic_DNA"/>
</dbReference>
<comment type="caution">
    <text evidence="7">The sequence shown here is derived from an EMBL/GenBank/DDBJ whole genome shotgun (WGS) entry which is preliminary data.</text>
</comment>
<dbReference type="RefSeq" id="WP_115860192.1">
    <property type="nucleotide sequence ID" value="NZ_QTSU01000002.1"/>
</dbReference>
<organism evidence="7 8">
    <name type="scientific">Lysobacter silvisoli</name>
    <dbReference type="NCBI Taxonomy" id="2293254"/>
    <lineage>
        <taxon>Bacteria</taxon>
        <taxon>Pseudomonadati</taxon>
        <taxon>Pseudomonadota</taxon>
        <taxon>Gammaproteobacteria</taxon>
        <taxon>Lysobacterales</taxon>
        <taxon>Lysobacteraceae</taxon>
        <taxon>Lysobacter</taxon>
    </lineage>
</organism>
<dbReference type="Gene3D" id="3.40.80.10">
    <property type="entry name" value="Peptidoglycan recognition protein-like"/>
    <property type="match status" value="1"/>
</dbReference>
<evidence type="ECO:0000256" key="1">
    <source>
        <dbReference type="ARBA" id="ARBA00001561"/>
    </source>
</evidence>
<dbReference type="Proteomes" id="UP000264492">
    <property type="component" value="Unassembled WGS sequence"/>
</dbReference>
<dbReference type="InterPro" id="IPR051206">
    <property type="entry name" value="NAMLAA_amidase_2"/>
</dbReference>
<feature type="domain" description="N-acetylmuramoyl-L-alanine amidase" evidence="6">
    <location>
        <begin position="27"/>
        <end position="160"/>
    </location>
</feature>
<protein>
    <recommendedName>
        <fullName evidence="2">N-acetylmuramoyl-L-alanine amidase</fullName>
        <ecNumber evidence="2">3.5.1.28</ecNumber>
    </recommendedName>
</protein>
<evidence type="ECO:0000259" key="6">
    <source>
        <dbReference type="SMART" id="SM00644"/>
    </source>
</evidence>
<gene>
    <name evidence="7" type="ORF">DX914_13325</name>
</gene>
<dbReference type="GO" id="GO:0071555">
    <property type="term" value="P:cell wall organization"/>
    <property type="evidence" value="ECO:0007669"/>
    <property type="project" value="UniProtKB-KW"/>
</dbReference>
<sequence>MAAVSLLLIALAACASAPPRNPLAQWHGSPNYNPRRAQLIVLHHTDMDSAQGALQALSTPAPGRQVSSHYLIGADGHLYQLVADQDRAWHAGIGRWGELDDLNSASIGIELDNDGSAPFAEAQIQTLLRLLQDLTTRLNIAPQALVAHGDIAPTRKNDPSALFPWKRLADAGYGLWPRADAAAPPAGFDPWAAMRLIGYDLRDPAAARRAFQRRFRGRESEDWLPGDDAVLYDLQRQLMAMPAPAP</sequence>
<dbReference type="Pfam" id="PF01510">
    <property type="entry name" value="Amidase_2"/>
    <property type="match status" value="1"/>
</dbReference>
<evidence type="ECO:0000313" key="7">
    <source>
        <dbReference type="EMBL" id="RDZ27226.1"/>
    </source>
</evidence>
<dbReference type="EC" id="3.5.1.28" evidence="2"/>
<dbReference type="GO" id="GO:0008745">
    <property type="term" value="F:N-acetylmuramoyl-L-alanine amidase activity"/>
    <property type="evidence" value="ECO:0007669"/>
    <property type="project" value="UniProtKB-EC"/>
</dbReference>
<dbReference type="SMART" id="SM00644">
    <property type="entry name" value="Ami_2"/>
    <property type="match status" value="1"/>
</dbReference>
<keyword evidence="4" id="KW-0961">Cell wall biogenesis/degradation</keyword>
<dbReference type="PANTHER" id="PTHR30417">
    <property type="entry name" value="N-ACETYLMURAMOYL-L-ALANINE AMIDASE AMID"/>
    <property type="match status" value="1"/>
</dbReference>
<accession>A0A371JZY0</accession>
<feature type="chain" id="PRO_5016795359" description="N-acetylmuramoyl-L-alanine amidase" evidence="5">
    <location>
        <begin position="18"/>
        <end position="246"/>
    </location>
</feature>
<dbReference type="InterPro" id="IPR036505">
    <property type="entry name" value="Amidase/PGRP_sf"/>
</dbReference>
<evidence type="ECO:0000256" key="4">
    <source>
        <dbReference type="ARBA" id="ARBA00023316"/>
    </source>
</evidence>
<evidence type="ECO:0000313" key="8">
    <source>
        <dbReference type="Proteomes" id="UP000264492"/>
    </source>
</evidence>
<dbReference type="SUPFAM" id="SSF55846">
    <property type="entry name" value="N-acetylmuramoyl-L-alanine amidase-like"/>
    <property type="match status" value="1"/>
</dbReference>
<dbReference type="GO" id="GO:0009253">
    <property type="term" value="P:peptidoglycan catabolic process"/>
    <property type="evidence" value="ECO:0007669"/>
    <property type="project" value="InterPro"/>
</dbReference>
<name>A0A371JZY0_9GAMM</name>
<keyword evidence="8" id="KW-1185">Reference proteome</keyword>
<dbReference type="AlphaFoldDB" id="A0A371JZY0"/>
<dbReference type="InterPro" id="IPR002502">
    <property type="entry name" value="Amidase_domain"/>
</dbReference>
<evidence type="ECO:0000256" key="5">
    <source>
        <dbReference type="SAM" id="SignalP"/>
    </source>
</evidence>
<evidence type="ECO:0000256" key="2">
    <source>
        <dbReference type="ARBA" id="ARBA00011901"/>
    </source>
</evidence>
<dbReference type="CDD" id="cd06583">
    <property type="entry name" value="PGRP"/>
    <property type="match status" value="1"/>
</dbReference>
<comment type="catalytic activity">
    <reaction evidence="1">
        <text>Hydrolyzes the link between N-acetylmuramoyl residues and L-amino acid residues in certain cell-wall glycopeptides.</text>
        <dbReference type="EC" id="3.5.1.28"/>
    </reaction>
</comment>
<dbReference type="GO" id="GO:0019867">
    <property type="term" value="C:outer membrane"/>
    <property type="evidence" value="ECO:0007669"/>
    <property type="project" value="TreeGrafter"/>
</dbReference>
<dbReference type="OrthoDB" id="9794842at2"/>
<feature type="signal peptide" evidence="5">
    <location>
        <begin position="1"/>
        <end position="17"/>
    </location>
</feature>
<proteinExistence type="predicted"/>
<dbReference type="PANTHER" id="PTHR30417:SF1">
    <property type="entry name" value="N-ACETYLMURAMOYL-L-ALANINE AMIDASE AMID"/>
    <property type="match status" value="1"/>
</dbReference>
<keyword evidence="3" id="KW-0378">Hydrolase</keyword>